<dbReference type="RefSeq" id="NP_001160150.1">
    <property type="nucleotide sequence ID" value="NM_001166678.1"/>
</dbReference>
<keyword evidence="5 13" id="KW-0812">Transmembrane</keyword>
<comment type="subcellular location">
    <subcellularLocation>
        <location evidence="1 13">Membrane</location>
        <topology evidence="1 13">Multi-pass membrane protein</topology>
    </subcellularLocation>
</comment>
<dbReference type="Gene3D" id="1.20.1070.10">
    <property type="entry name" value="Rhodopsin 7-helix transmembrane proteins"/>
    <property type="match status" value="1"/>
</dbReference>
<proteinExistence type="inferred from homology"/>
<dbReference type="Proteomes" id="UP000234681">
    <property type="component" value="Chromosome 4"/>
</dbReference>
<dbReference type="GO" id="GO:0004930">
    <property type="term" value="F:G protein-coupled receptor activity"/>
    <property type="evidence" value="ECO:0007669"/>
    <property type="project" value="UniProtKB-KW"/>
</dbReference>
<dbReference type="PANTHER" id="PTHR11394">
    <property type="entry name" value="TASTE RECEPTOR TYPE 2"/>
    <property type="match status" value="1"/>
</dbReference>
<dbReference type="FunFam" id="1.20.1070.10:FF:000055">
    <property type="entry name" value="Taste receptor type 2"/>
    <property type="match status" value="1"/>
</dbReference>
<feature type="transmembrane region" description="Helical" evidence="14">
    <location>
        <begin position="24"/>
        <end position="53"/>
    </location>
</feature>
<feature type="transmembrane region" description="Helical" evidence="14">
    <location>
        <begin position="65"/>
        <end position="98"/>
    </location>
</feature>
<evidence type="ECO:0000256" key="1">
    <source>
        <dbReference type="ARBA" id="ARBA00004141"/>
    </source>
</evidence>
<dbReference type="OMA" id="YERNITQ"/>
<feature type="transmembrane region" description="Helical" evidence="14">
    <location>
        <begin position="118"/>
        <end position="143"/>
    </location>
</feature>
<dbReference type="Pfam" id="PF05296">
    <property type="entry name" value="TAS2R"/>
    <property type="match status" value="1"/>
</dbReference>
<accession>A6IMB4</accession>
<dbReference type="CDD" id="cd15027">
    <property type="entry name" value="7tm_TAS2R43-like"/>
    <property type="match status" value="1"/>
</dbReference>
<dbReference type="RGD" id="2314262">
    <property type="gene designation" value="Tas2r136"/>
</dbReference>
<evidence type="ECO:0000256" key="12">
    <source>
        <dbReference type="RuleBase" id="RU004423"/>
    </source>
</evidence>
<sequence>MKSQPVTQELHFIFPLFKTISSDIMSFLVSIAGIAMLAQIVLGTFANVFIVLVTCTDCIRRRKLFLADGILTSLAFCRIGMLWVILISWCSIVFHQALSLQVRFSICVGWAVTNHFNMWLATILSILYLLKIGNFSNLIFLGLKRKIKSVFIVVLLASLVLLFPNLITVTVCETVQANGYRGNLTGKTKRTYFMNLTAMISFTLDNIISFTISMVCFLLLIYSLCKHLRTMRLYGKGPHNPSASAHIKALQAVISFLLLFSMFILSLIISGYNYMKPLNEPVHLICQLIGTLYPSSHSYVLLWGNRRIKLAFVLAMVQVRARLWLKEEKP</sequence>
<dbReference type="InterPro" id="IPR007960">
    <property type="entry name" value="TAS2R"/>
</dbReference>
<evidence type="ECO:0000256" key="8">
    <source>
        <dbReference type="ARBA" id="ARBA00023136"/>
    </source>
</evidence>
<dbReference type="CTD" id="353165"/>
<organism evidence="15 16">
    <name type="scientific">Rattus norvegicus</name>
    <name type="common">Rat</name>
    <dbReference type="NCBI Taxonomy" id="10116"/>
    <lineage>
        <taxon>Eukaryota</taxon>
        <taxon>Metazoa</taxon>
        <taxon>Chordata</taxon>
        <taxon>Craniata</taxon>
        <taxon>Vertebrata</taxon>
        <taxon>Euteleostomi</taxon>
        <taxon>Mammalia</taxon>
        <taxon>Eutheria</taxon>
        <taxon>Euarchontoglires</taxon>
        <taxon>Glires</taxon>
        <taxon>Rodentia</taxon>
        <taxon>Myomorpha</taxon>
        <taxon>Muroidea</taxon>
        <taxon>Muridae</taxon>
        <taxon>Murinae</taxon>
        <taxon>Rattus</taxon>
    </lineage>
</organism>
<protein>
    <recommendedName>
        <fullName evidence="13">Taste receptor type 2</fullName>
    </recommendedName>
</protein>
<keyword evidence="9 13" id="KW-0675">Receptor</keyword>
<dbReference type="SUPFAM" id="SSF81321">
    <property type="entry name" value="Family A G protein-coupled receptor-like"/>
    <property type="match status" value="1"/>
</dbReference>
<evidence type="ECO:0000256" key="9">
    <source>
        <dbReference type="ARBA" id="ARBA00023170"/>
    </source>
</evidence>
<dbReference type="KEGG" id="rno:100310876"/>
<evidence type="ECO:0000313" key="16">
    <source>
        <dbReference type="Proteomes" id="UP000234681"/>
    </source>
</evidence>
<evidence type="ECO:0000256" key="5">
    <source>
        <dbReference type="ARBA" id="ARBA00022692"/>
    </source>
</evidence>
<evidence type="ECO:0000313" key="17">
    <source>
        <dbReference type="RGD" id="2314262"/>
    </source>
</evidence>
<evidence type="ECO:0000256" key="7">
    <source>
        <dbReference type="ARBA" id="ARBA00023040"/>
    </source>
</evidence>
<keyword evidence="10" id="KW-0325">Glycoprotein</keyword>
<evidence type="ECO:0000256" key="4">
    <source>
        <dbReference type="ARBA" id="ARBA00022606"/>
    </source>
</evidence>
<feature type="transmembrane region" description="Helical" evidence="14">
    <location>
        <begin position="191"/>
        <end position="224"/>
    </location>
</feature>
<dbReference type="EMBL" id="CH473964">
    <property type="protein sequence ID" value="EDM01675.1"/>
    <property type="molecule type" value="Genomic_DNA"/>
</dbReference>
<evidence type="ECO:0000256" key="10">
    <source>
        <dbReference type="ARBA" id="ARBA00023180"/>
    </source>
</evidence>
<dbReference type="GeneID" id="100310876"/>
<dbReference type="GO" id="GO:0033038">
    <property type="term" value="F:bitter taste receptor activity"/>
    <property type="evidence" value="ECO:0007669"/>
    <property type="project" value="InterPro"/>
</dbReference>
<dbReference type="GO" id="GO:0016020">
    <property type="term" value="C:membrane"/>
    <property type="evidence" value="ECO:0007669"/>
    <property type="project" value="UniProtKB-SubCell"/>
</dbReference>
<keyword evidence="8 13" id="KW-0472">Membrane</keyword>
<keyword evidence="4 13" id="KW-0716">Sensory transduction</keyword>
<evidence type="ECO:0000313" key="15">
    <source>
        <dbReference type="EMBL" id="EDM01675.1"/>
    </source>
</evidence>
<evidence type="ECO:0000256" key="13">
    <source>
        <dbReference type="RuleBase" id="RU004424"/>
    </source>
</evidence>
<evidence type="ECO:0000256" key="3">
    <source>
        <dbReference type="ARBA" id="ARBA00022480"/>
    </source>
</evidence>
<dbReference type="SMR" id="A6IMB4"/>
<gene>
    <name evidence="17" type="primary">Tas2r136</name>
    <name evidence="15" type="ORF">rCG_30161</name>
</gene>
<evidence type="ECO:0000256" key="11">
    <source>
        <dbReference type="ARBA" id="ARBA00023224"/>
    </source>
</evidence>
<keyword evidence="6 14" id="KW-1133">Transmembrane helix</keyword>
<keyword evidence="3 13" id="KW-0919">Taste</keyword>
<name>A6IMB4_RAT</name>
<keyword evidence="11 13" id="KW-0807">Transducer</keyword>
<feature type="transmembrane region" description="Helical" evidence="14">
    <location>
        <begin position="281"/>
        <end position="302"/>
    </location>
</feature>
<keyword evidence="7 13" id="KW-0297">G-protein coupled receptor</keyword>
<evidence type="ECO:0000256" key="2">
    <source>
        <dbReference type="ARBA" id="ARBA00007376"/>
    </source>
</evidence>
<reference evidence="15 16" key="1">
    <citation type="submission" date="2005-09" db="EMBL/GenBank/DDBJ databases">
        <authorList>
            <person name="Mural R.J."/>
            <person name="Li P.W."/>
            <person name="Adams M.D."/>
            <person name="Amanatides P.G."/>
            <person name="Baden-Tillson H."/>
            <person name="Barnstead M."/>
            <person name="Chin S.H."/>
            <person name="Dew I."/>
            <person name="Evans C.A."/>
            <person name="Ferriera S."/>
            <person name="Flanigan M."/>
            <person name="Fosler C."/>
            <person name="Glodek A."/>
            <person name="Gu Z."/>
            <person name="Holt R.A."/>
            <person name="Jennings D."/>
            <person name="Kraft C.L."/>
            <person name="Lu F."/>
            <person name="Nguyen T."/>
            <person name="Nusskern D.R."/>
            <person name="Pfannkoch C.M."/>
            <person name="Sitter C."/>
            <person name="Sutton G.G."/>
            <person name="Venter J.C."/>
            <person name="Wang Z."/>
            <person name="Woodage T."/>
            <person name="Zheng X.H."/>
            <person name="Zhong F."/>
        </authorList>
    </citation>
    <scope>NUCLEOTIDE SEQUENCE [LARGE SCALE GENOMIC DNA]</scope>
    <source>
        <strain>BN</strain>
        <strain evidence="16">Sprague-Dawley</strain>
    </source>
</reference>
<feature type="transmembrane region" description="Helical" evidence="14">
    <location>
        <begin position="245"/>
        <end position="269"/>
    </location>
</feature>
<dbReference type="OrthoDB" id="8876749at2759"/>
<comment type="similarity">
    <text evidence="2 12">Belongs to the G-protein coupled receptor T2R family.</text>
</comment>
<evidence type="ECO:0000256" key="6">
    <source>
        <dbReference type="ARBA" id="ARBA00022989"/>
    </source>
</evidence>
<evidence type="ECO:0000256" key="14">
    <source>
        <dbReference type="SAM" id="Phobius"/>
    </source>
</evidence>
<dbReference type="PANTHER" id="PTHR11394:SF81">
    <property type="entry name" value="TASTE RECEPTOR TYPE 2 MEMBER 136"/>
    <property type="match status" value="1"/>
</dbReference>
<dbReference type="AlphaFoldDB" id="A6IMB4"/>
<feature type="transmembrane region" description="Helical" evidence="14">
    <location>
        <begin position="150"/>
        <end position="171"/>
    </location>
</feature>